<reference evidence="2" key="1">
    <citation type="submission" date="2021-09" db="EMBL/GenBank/DDBJ databases">
        <title>Genome of Aequorivita sp. strain F47161.</title>
        <authorList>
            <person name="Wang Y."/>
        </authorList>
    </citation>
    <scope>NUCLEOTIDE SEQUENCE</scope>
    <source>
        <strain evidence="2">F47161</strain>
    </source>
</reference>
<dbReference type="Proteomes" id="UP001139461">
    <property type="component" value="Unassembled WGS sequence"/>
</dbReference>
<dbReference type="PANTHER" id="PTHR18640">
    <property type="entry name" value="SOLUTE CARRIER FAMILY 10 MEMBER 7"/>
    <property type="match status" value="1"/>
</dbReference>
<keyword evidence="1" id="KW-0472">Membrane</keyword>
<dbReference type="Gene3D" id="1.20.1530.20">
    <property type="match status" value="1"/>
</dbReference>
<proteinExistence type="predicted"/>
<feature type="transmembrane region" description="Helical" evidence="1">
    <location>
        <begin position="7"/>
        <end position="24"/>
    </location>
</feature>
<evidence type="ECO:0000256" key="1">
    <source>
        <dbReference type="SAM" id="Phobius"/>
    </source>
</evidence>
<accession>A0A9X1U3Y4</accession>
<dbReference type="PANTHER" id="PTHR18640:SF5">
    <property type="entry name" value="SODIUM_BILE ACID COTRANSPORTER 7"/>
    <property type="match status" value="1"/>
</dbReference>
<dbReference type="PIRSF" id="PIRSF026166">
    <property type="entry name" value="UCP026166"/>
    <property type="match status" value="1"/>
</dbReference>
<dbReference type="InterPro" id="IPR016833">
    <property type="entry name" value="Put_Na-Bile_cotransptr"/>
</dbReference>
<sequence length="327" mass="36798">MLKRFKVDSFVIAIVISIVLAYFFPQLGASNSPVPLELISSFGISLIFFFYGLSLNSEVIKNGLKNWKLHLTVQSSTFILFPLLILPFFPLFKDTSYELLWLAFLFMAALPSTVSSSVVMVSMAKGNLPAAIFNASISGIIGIILTPLWMMPFITQTDVAFDFSSIYFQLISEIVIPLILGLFLRKFLGSWAQRHKRQLSLFDKFVILLIIYKSFVHSFEDEIFSSVSLLEMGAMVALVLLLFFIVYSLTGWFGKLLNFNHADRITNRFCGTKKSLVHGTVFSEALFGQTSIIGIILLPLMFYHAIQILIISVIAAKKGKEQQKELN</sequence>
<keyword evidence="1" id="KW-1133">Transmembrane helix</keyword>
<feature type="transmembrane region" description="Helical" evidence="1">
    <location>
        <begin position="101"/>
        <end position="124"/>
    </location>
</feature>
<feature type="transmembrane region" description="Helical" evidence="1">
    <location>
        <begin position="292"/>
        <end position="316"/>
    </location>
</feature>
<feature type="transmembrane region" description="Helical" evidence="1">
    <location>
        <begin position="67"/>
        <end position="89"/>
    </location>
</feature>
<dbReference type="Pfam" id="PF13593">
    <property type="entry name" value="SBF_like"/>
    <property type="match status" value="1"/>
</dbReference>
<keyword evidence="3" id="KW-1185">Reference proteome</keyword>
<gene>
    <name evidence="2" type="ORF">K8089_11845</name>
</gene>
<evidence type="ECO:0000313" key="2">
    <source>
        <dbReference type="EMBL" id="MCG2419717.1"/>
    </source>
</evidence>
<keyword evidence="1" id="KW-0812">Transmembrane</keyword>
<organism evidence="2 3">
    <name type="scientific">Aequorivita vitellina</name>
    <dbReference type="NCBI Taxonomy" id="2874475"/>
    <lineage>
        <taxon>Bacteria</taxon>
        <taxon>Pseudomonadati</taxon>
        <taxon>Bacteroidota</taxon>
        <taxon>Flavobacteriia</taxon>
        <taxon>Flavobacteriales</taxon>
        <taxon>Flavobacteriaceae</taxon>
        <taxon>Aequorivita</taxon>
    </lineage>
</organism>
<dbReference type="GO" id="GO:0005886">
    <property type="term" value="C:plasma membrane"/>
    <property type="evidence" value="ECO:0007669"/>
    <property type="project" value="TreeGrafter"/>
</dbReference>
<evidence type="ECO:0000313" key="3">
    <source>
        <dbReference type="Proteomes" id="UP001139461"/>
    </source>
</evidence>
<feature type="transmembrane region" description="Helical" evidence="1">
    <location>
        <begin position="131"/>
        <end position="154"/>
    </location>
</feature>
<dbReference type="InterPro" id="IPR038770">
    <property type="entry name" value="Na+/solute_symporter_sf"/>
</dbReference>
<feature type="transmembrane region" description="Helical" evidence="1">
    <location>
        <begin position="234"/>
        <end position="254"/>
    </location>
</feature>
<comment type="caution">
    <text evidence="2">The sequence shown here is derived from an EMBL/GenBank/DDBJ whole genome shotgun (WGS) entry which is preliminary data.</text>
</comment>
<dbReference type="AlphaFoldDB" id="A0A9X1U3Y4"/>
<protein>
    <submittedName>
        <fullName evidence="2">Bile acid:sodium symporter</fullName>
    </submittedName>
</protein>
<dbReference type="RefSeq" id="WP_237603502.1">
    <property type="nucleotide sequence ID" value="NZ_JAIRBA010000024.1"/>
</dbReference>
<feature type="transmembrane region" description="Helical" evidence="1">
    <location>
        <begin position="36"/>
        <end position="55"/>
    </location>
</feature>
<dbReference type="EMBL" id="JAIRBA010000024">
    <property type="protein sequence ID" value="MCG2419717.1"/>
    <property type="molecule type" value="Genomic_DNA"/>
</dbReference>
<feature type="transmembrane region" description="Helical" evidence="1">
    <location>
        <begin position="166"/>
        <end position="188"/>
    </location>
</feature>
<name>A0A9X1U3Y4_9FLAO</name>